<reference evidence="2 3" key="1">
    <citation type="submission" date="2014-04" db="EMBL/GenBank/DDBJ databases">
        <authorList>
            <consortium name="DOE Joint Genome Institute"/>
            <person name="Kuo A."/>
            <person name="Gay G."/>
            <person name="Dore J."/>
            <person name="Kohler A."/>
            <person name="Nagy L.G."/>
            <person name="Floudas D."/>
            <person name="Copeland A."/>
            <person name="Barry K.W."/>
            <person name="Cichocki N."/>
            <person name="Veneault-Fourrey C."/>
            <person name="LaButti K."/>
            <person name="Lindquist E.A."/>
            <person name="Lipzen A."/>
            <person name="Lundell T."/>
            <person name="Morin E."/>
            <person name="Murat C."/>
            <person name="Sun H."/>
            <person name="Tunlid A."/>
            <person name="Henrissat B."/>
            <person name="Grigoriev I.V."/>
            <person name="Hibbett D.S."/>
            <person name="Martin F."/>
            <person name="Nordberg H.P."/>
            <person name="Cantor M.N."/>
            <person name="Hua S.X."/>
        </authorList>
    </citation>
    <scope>NUCLEOTIDE SEQUENCE [LARGE SCALE GENOMIC DNA]</scope>
    <source>
        <strain evidence="3">h7</strain>
    </source>
</reference>
<protein>
    <recommendedName>
        <fullName evidence="4">USP8 dimerisation domain-containing protein</fullName>
    </recommendedName>
</protein>
<gene>
    <name evidence="2" type="ORF">M413DRAFT_292628</name>
</gene>
<dbReference type="HOGENOM" id="CLU_885827_0_0_1"/>
<accession>A0A0C2Y5R0</accession>
<evidence type="ECO:0000313" key="2">
    <source>
        <dbReference type="EMBL" id="KIM36392.1"/>
    </source>
</evidence>
<feature type="region of interest" description="Disordered" evidence="1">
    <location>
        <begin position="1"/>
        <end position="24"/>
    </location>
</feature>
<feature type="compositionally biased region" description="Polar residues" evidence="1">
    <location>
        <begin position="1"/>
        <end position="12"/>
    </location>
</feature>
<proteinExistence type="predicted"/>
<dbReference type="EMBL" id="KN831806">
    <property type="protein sequence ID" value="KIM36392.1"/>
    <property type="molecule type" value="Genomic_DNA"/>
</dbReference>
<name>A0A0C2Y5R0_HEBCY</name>
<dbReference type="Gene3D" id="1.20.58.80">
    <property type="entry name" value="Phosphotransferase system, lactose/cellobiose-type IIA subunit"/>
    <property type="match status" value="1"/>
</dbReference>
<feature type="compositionally biased region" description="Low complexity" evidence="1">
    <location>
        <begin position="213"/>
        <end position="222"/>
    </location>
</feature>
<dbReference type="STRING" id="686832.A0A0C2Y5R0"/>
<sequence>MKMSESATQESIGETAPSMANKRPASLSELRKHIAYGLCDNTQPFKSILDRALQLSREGKQYLDTDLEGSFVAFARAGYLLLVKLPMHPHHHMLLSDEQRRNILQHGRDILRTLVVLKRRLVDLQTEWAIADAYPESPAVDSLPVLSSTNAGIQARLGHVFREKTDYRIEFEQLLEGKVEDTTPRLRPMNISSSEAQTEGDVPKTEGIEFWQPSTRSESPLSRLPPPLSPYCPGTSHPTTGGGKSSNHFISGLEKLNSLQSGPEAFPLIVRQPVMIKETRHRGECRGLSHWYADHRLHLPFRQVRVRLSICLDV</sequence>
<feature type="region of interest" description="Disordered" evidence="1">
    <location>
        <begin position="184"/>
        <end position="249"/>
    </location>
</feature>
<dbReference type="Proteomes" id="UP000053424">
    <property type="component" value="Unassembled WGS sequence"/>
</dbReference>
<reference evidence="3" key="2">
    <citation type="submission" date="2015-01" db="EMBL/GenBank/DDBJ databases">
        <title>Evolutionary Origins and Diversification of the Mycorrhizal Mutualists.</title>
        <authorList>
            <consortium name="DOE Joint Genome Institute"/>
            <consortium name="Mycorrhizal Genomics Consortium"/>
            <person name="Kohler A."/>
            <person name="Kuo A."/>
            <person name="Nagy L.G."/>
            <person name="Floudas D."/>
            <person name="Copeland A."/>
            <person name="Barry K.W."/>
            <person name="Cichocki N."/>
            <person name="Veneault-Fourrey C."/>
            <person name="LaButti K."/>
            <person name="Lindquist E.A."/>
            <person name="Lipzen A."/>
            <person name="Lundell T."/>
            <person name="Morin E."/>
            <person name="Murat C."/>
            <person name="Riley R."/>
            <person name="Ohm R."/>
            <person name="Sun H."/>
            <person name="Tunlid A."/>
            <person name="Henrissat B."/>
            <person name="Grigoriev I.V."/>
            <person name="Hibbett D.S."/>
            <person name="Martin F."/>
        </authorList>
    </citation>
    <scope>NUCLEOTIDE SEQUENCE [LARGE SCALE GENOMIC DNA]</scope>
    <source>
        <strain evidence="3">h7</strain>
    </source>
</reference>
<evidence type="ECO:0000256" key="1">
    <source>
        <dbReference type="SAM" id="MobiDB-lite"/>
    </source>
</evidence>
<dbReference type="AlphaFoldDB" id="A0A0C2Y5R0"/>
<evidence type="ECO:0008006" key="4">
    <source>
        <dbReference type="Google" id="ProtNLM"/>
    </source>
</evidence>
<organism evidence="2 3">
    <name type="scientific">Hebeloma cylindrosporum</name>
    <dbReference type="NCBI Taxonomy" id="76867"/>
    <lineage>
        <taxon>Eukaryota</taxon>
        <taxon>Fungi</taxon>
        <taxon>Dikarya</taxon>
        <taxon>Basidiomycota</taxon>
        <taxon>Agaricomycotina</taxon>
        <taxon>Agaricomycetes</taxon>
        <taxon>Agaricomycetidae</taxon>
        <taxon>Agaricales</taxon>
        <taxon>Agaricineae</taxon>
        <taxon>Hymenogastraceae</taxon>
        <taxon>Hebeloma</taxon>
    </lineage>
</organism>
<evidence type="ECO:0000313" key="3">
    <source>
        <dbReference type="Proteomes" id="UP000053424"/>
    </source>
</evidence>
<keyword evidence="3" id="KW-1185">Reference proteome</keyword>